<dbReference type="Proteomes" id="UP000698963">
    <property type="component" value="Unassembled WGS sequence"/>
</dbReference>
<accession>A0A921ATD7</accession>
<dbReference type="RefSeq" id="WP_304120248.1">
    <property type="nucleotide sequence ID" value="NZ_DYZA01000015.1"/>
</dbReference>
<evidence type="ECO:0000256" key="12">
    <source>
        <dbReference type="SAM" id="Phobius"/>
    </source>
</evidence>
<dbReference type="InterPro" id="IPR001173">
    <property type="entry name" value="Glyco_trans_2-like"/>
</dbReference>
<evidence type="ECO:0000313" key="15">
    <source>
        <dbReference type="Proteomes" id="UP000698963"/>
    </source>
</evidence>
<comment type="subcellular location">
    <subcellularLocation>
        <location evidence="1">Cell inner membrane</location>
        <topology evidence="1">Multi-pass membrane protein</topology>
    </subcellularLocation>
</comment>
<keyword evidence="10 12" id="KW-1133">Transmembrane helix</keyword>
<evidence type="ECO:0000256" key="2">
    <source>
        <dbReference type="ARBA" id="ARBA00005001"/>
    </source>
</evidence>
<keyword evidence="9 12" id="KW-0812">Transmembrane</keyword>
<dbReference type="GO" id="GO:0005886">
    <property type="term" value="C:plasma membrane"/>
    <property type="evidence" value="ECO:0007669"/>
    <property type="project" value="UniProtKB-SubCell"/>
</dbReference>
<evidence type="ECO:0000256" key="6">
    <source>
        <dbReference type="ARBA" id="ARBA00022519"/>
    </source>
</evidence>
<reference evidence="14" key="1">
    <citation type="journal article" date="2021" name="PeerJ">
        <title>Extensive microbial diversity within the chicken gut microbiome revealed by metagenomics and culture.</title>
        <authorList>
            <person name="Gilroy R."/>
            <person name="Ravi A."/>
            <person name="Getino M."/>
            <person name="Pursley I."/>
            <person name="Horton D.L."/>
            <person name="Alikhan N.F."/>
            <person name="Baker D."/>
            <person name="Gharbi K."/>
            <person name="Hall N."/>
            <person name="Watson M."/>
            <person name="Adriaenssens E.M."/>
            <person name="Foster-Nyarko E."/>
            <person name="Jarju S."/>
            <person name="Secka A."/>
            <person name="Antonio M."/>
            <person name="Oren A."/>
            <person name="Chaudhuri R.R."/>
            <person name="La Ragione R."/>
            <person name="Hildebrand F."/>
            <person name="Pallen M.J."/>
        </authorList>
    </citation>
    <scope>NUCLEOTIDE SEQUENCE</scope>
    <source>
        <strain evidence="14">ChiGjej2B2-19336</strain>
    </source>
</reference>
<dbReference type="EMBL" id="DYZA01000015">
    <property type="protein sequence ID" value="HJD96132.1"/>
    <property type="molecule type" value="Genomic_DNA"/>
</dbReference>
<evidence type="ECO:0000256" key="1">
    <source>
        <dbReference type="ARBA" id="ARBA00004429"/>
    </source>
</evidence>
<dbReference type="Gene3D" id="3.90.550.10">
    <property type="entry name" value="Spore Coat Polysaccharide Biosynthesis Protein SpsA, Chain A"/>
    <property type="match status" value="1"/>
</dbReference>
<dbReference type="PANTHER" id="PTHR43867">
    <property type="entry name" value="CELLULOSE SYNTHASE CATALYTIC SUBUNIT A [UDP-FORMING]"/>
    <property type="match status" value="1"/>
</dbReference>
<dbReference type="InterPro" id="IPR050321">
    <property type="entry name" value="Glycosyltr_2/OpgH_subfam"/>
</dbReference>
<protein>
    <recommendedName>
        <fullName evidence="4">Glucans biosynthesis glucosyltransferase H</fullName>
    </recommendedName>
</protein>
<dbReference type="NCBIfam" id="NF003962">
    <property type="entry name" value="PRK05454.2-5"/>
    <property type="match status" value="1"/>
</dbReference>
<name>A0A921ATD7_9BACT</name>
<keyword evidence="7 14" id="KW-0328">Glycosyltransferase</keyword>
<evidence type="ECO:0000256" key="9">
    <source>
        <dbReference type="ARBA" id="ARBA00022692"/>
    </source>
</evidence>
<keyword evidence="5" id="KW-1003">Cell membrane</keyword>
<feature type="transmembrane region" description="Helical" evidence="12">
    <location>
        <begin position="546"/>
        <end position="570"/>
    </location>
</feature>
<dbReference type="PANTHER" id="PTHR43867:SF5">
    <property type="entry name" value="GLUCANS BIOSYNTHESIS GLUCOSYLTRANSFERASE H"/>
    <property type="match status" value="1"/>
</dbReference>
<keyword evidence="11 12" id="KW-0472">Membrane</keyword>
<dbReference type="SUPFAM" id="SSF53448">
    <property type="entry name" value="Nucleotide-diphospho-sugar transferases"/>
    <property type="match status" value="1"/>
</dbReference>
<dbReference type="CDD" id="cd04191">
    <property type="entry name" value="Glucan_BSP_MdoH"/>
    <property type="match status" value="1"/>
</dbReference>
<dbReference type="InterPro" id="IPR029044">
    <property type="entry name" value="Nucleotide-diphossugar_trans"/>
</dbReference>
<dbReference type="AlphaFoldDB" id="A0A921ATD7"/>
<feature type="transmembrane region" description="Helical" evidence="12">
    <location>
        <begin position="641"/>
        <end position="657"/>
    </location>
</feature>
<keyword evidence="6" id="KW-0997">Cell inner membrane</keyword>
<evidence type="ECO:0000256" key="5">
    <source>
        <dbReference type="ARBA" id="ARBA00022475"/>
    </source>
</evidence>
<evidence type="ECO:0000259" key="13">
    <source>
        <dbReference type="Pfam" id="PF13632"/>
    </source>
</evidence>
<evidence type="ECO:0000256" key="10">
    <source>
        <dbReference type="ARBA" id="ARBA00022989"/>
    </source>
</evidence>
<sequence length="820" mass="93921">MNTYQDMDFRVRDRVLLYARGLNLSPRESVDLALESLKRCSSDHPDYEEALVCLHAILAERGRELIPGDDAPHLMSAPGMTRSSMLAEELDRTPWISIFKKTLSRLFRIFPSGMKERASWKDSAERQRRQLEWERVAGRRRSLLMTFILVPAIIGAYLMYSILPQQGIEAVKIVTAVLFAILFGWISIGFWMCVAGCWVLSRKVDRLAPTRGCDEATIPDTCRTAILFPVYNEDPHRYMAGIAATWHSLVRTGESDKFDIFILSDSTSPDAWVAEEEAWYEFCRNEQCFNHIFYRRRRNNTKRKSGNVADFCRRWGAQYKYMIVFDADSVMSGRTMVRMVKSMELHPEMGMIQTPPLAVNMNSLIARVQQFANHLYGPVFATGLHFWLLGDAQYWGHNAIIRVDPFIRHCQLPTLPGRGPLAGDILSHDFVESALMRRAGYGVWLAYDLDGSWEETPPSLIDELIRDRRWCQGNLQHSRLIFSGGIFPTHRALFINGIMSYASALLWFFFLVFSSIQAVTEAFIPPSYFPSNPTLFPIWPTWYPKWALLLLGSTCIMLFMPKIFAIILTLRKGGAKNFGGKLPMCLSVLAEVVISTLLAPVRMLFHSFFVVTTLLGWKVSWNTQNRSDMGTTWGDAIRFHWWGTLIGIIWGGLMWLINPGFFWWFSPIAVGLALSIPLSVFTSRVSWGMAARRMGLFITSSELKEEPEQADMHKELARPDRYSPFTIAPSRGFTRAVVIPRVHALHIALIRRRTWERPIGETREKMRRALLAKALEKGPFGLSKQEKSALLMDPRLLHELHKKVWQLNPEKGHDWGVAQN</sequence>
<evidence type="ECO:0000256" key="7">
    <source>
        <dbReference type="ARBA" id="ARBA00022676"/>
    </source>
</evidence>
<comment type="caution">
    <text evidence="14">The sequence shown here is derived from an EMBL/GenBank/DDBJ whole genome shotgun (WGS) entry which is preliminary data.</text>
</comment>
<feature type="transmembrane region" description="Helical" evidence="12">
    <location>
        <begin position="663"/>
        <end position="687"/>
    </location>
</feature>
<evidence type="ECO:0000313" key="14">
    <source>
        <dbReference type="EMBL" id="HJD96132.1"/>
    </source>
</evidence>
<evidence type="ECO:0000256" key="4">
    <source>
        <dbReference type="ARBA" id="ARBA00020585"/>
    </source>
</evidence>
<comment type="similarity">
    <text evidence="3">Belongs to the glycosyltransferase 2 family. OpgH subfamily.</text>
</comment>
<dbReference type="Pfam" id="PF13632">
    <property type="entry name" value="Glyco_trans_2_3"/>
    <property type="match status" value="1"/>
</dbReference>
<dbReference type="GO" id="GO:0016758">
    <property type="term" value="F:hexosyltransferase activity"/>
    <property type="evidence" value="ECO:0007669"/>
    <property type="project" value="TreeGrafter"/>
</dbReference>
<gene>
    <name evidence="14" type="primary">mdoH</name>
    <name evidence="14" type="ORF">K8W16_00595</name>
</gene>
<feature type="transmembrane region" description="Helical" evidence="12">
    <location>
        <begin position="504"/>
        <end position="526"/>
    </location>
</feature>
<feature type="transmembrane region" description="Helical" evidence="12">
    <location>
        <begin position="175"/>
        <end position="201"/>
    </location>
</feature>
<keyword evidence="8 14" id="KW-0808">Transferase</keyword>
<proteinExistence type="inferred from homology"/>
<feature type="transmembrane region" description="Helical" evidence="12">
    <location>
        <begin position="143"/>
        <end position="163"/>
    </location>
</feature>
<organism evidence="14 15">
    <name type="scientific">Mailhella massiliensis</name>
    <dbReference type="NCBI Taxonomy" id="1903261"/>
    <lineage>
        <taxon>Bacteria</taxon>
        <taxon>Pseudomonadati</taxon>
        <taxon>Thermodesulfobacteriota</taxon>
        <taxon>Desulfovibrionia</taxon>
        <taxon>Desulfovibrionales</taxon>
        <taxon>Desulfovibrionaceae</taxon>
        <taxon>Mailhella</taxon>
    </lineage>
</organism>
<reference evidence="14" key="2">
    <citation type="submission" date="2021-09" db="EMBL/GenBank/DDBJ databases">
        <authorList>
            <person name="Gilroy R."/>
        </authorList>
    </citation>
    <scope>NUCLEOTIDE SEQUENCE</scope>
    <source>
        <strain evidence="14">ChiGjej2B2-19336</strain>
    </source>
</reference>
<evidence type="ECO:0000256" key="11">
    <source>
        <dbReference type="ARBA" id="ARBA00023136"/>
    </source>
</evidence>
<evidence type="ECO:0000256" key="8">
    <source>
        <dbReference type="ARBA" id="ARBA00022679"/>
    </source>
</evidence>
<feature type="domain" description="Glycosyltransferase 2-like" evidence="13">
    <location>
        <begin position="323"/>
        <end position="539"/>
    </location>
</feature>
<dbReference type="NCBIfam" id="NF003958">
    <property type="entry name" value="PRK05454.2-1"/>
    <property type="match status" value="1"/>
</dbReference>
<comment type="pathway">
    <text evidence="2">Glycan metabolism; osmoregulated periplasmic glucan (OPG) biosynthesis.</text>
</comment>
<evidence type="ECO:0000256" key="3">
    <source>
        <dbReference type="ARBA" id="ARBA00009337"/>
    </source>
</evidence>